<evidence type="ECO:0000313" key="3">
    <source>
        <dbReference type="Proteomes" id="UP000306340"/>
    </source>
</evidence>
<dbReference type="Proteomes" id="UP000306340">
    <property type="component" value="Unassembled WGS sequence"/>
</dbReference>
<reference evidence="2 3" key="1">
    <citation type="submission" date="2019-04" db="EMBL/GenBank/DDBJ databases">
        <title>Crypto-aerobic microbial life in anoxic (sulfidic) marine sediments.</title>
        <authorList>
            <person name="Bhattacharya S."/>
            <person name="Roy C."/>
            <person name="Mondal N."/>
            <person name="Sarkar J."/>
            <person name="Mandal S."/>
            <person name="Rameez M.J."/>
            <person name="Ghosh W."/>
        </authorList>
    </citation>
    <scope>NUCLEOTIDE SEQUENCE [LARGE SCALE GENOMIC DNA]</scope>
    <source>
        <strain evidence="2 3">SBBC</strain>
    </source>
</reference>
<dbReference type="InterPro" id="IPR021333">
    <property type="entry name" value="DUF2946"/>
</dbReference>
<evidence type="ECO:0000313" key="2">
    <source>
        <dbReference type="EMBL" id="TKA95507.1"/>
    </source>
</evidence>
<organism evidence="2 3">
    <name type="scientific">Cereibacter changlensis</name>
    <dbReference type="NCBI Taxonomy" id="402884"/>
    <lineage>
        <taxon>Bacteria</taxon>
        <taxon>Pseudomonadati</taxon>
        <taxon>Pseudomonadota</taxon>
        <taxon>Alphaproteobacteria</taxon>
        <taxon>Rhodobacterales</taxon>
        <taxon>Paracoccaceae</taxon>
        <taxon>Cereibacter</taxon>
    </lineage>
</organism>
<proteinExistence type="predicted"/>
<gene>
    <name evidence="2" type="ORF">FAZ78_16515</name>
</gene>
<protein>
    <submittedName>
        <fullName evidence="2">DUF2946 domain-containing protein</fullName>
    </submittedName>
</protein>
<dbReference type="Pfam" id="PF11162">
    <property type="entry name" value="DUF2946"/>
    <property type="match status" value="1"/>
</dbReference>
<dbReference type="EMBL" id="SWAU01000178">
    <property type="protein sequence ID" value="TKA95507.1"/>
    <property type="molecule type" value="Genomic_DNA"/>
</dbReference>
<accession>A0A4V5NLG7</accession>
<feature type="region of interest" description="Disordered" evidence="1">
    <location>
        <begin position="1"/>
        <end position="25"/>
    </location>
</feature>
<evidence type="ECO:0000256" key="1">
    <source>
        <dbReference type="SAM" id="MobiDB-lite"/>
    </source>
</evidence>
<name>A0A4V5NLG7_9RHOB</name>
<dbReference type="AlphaFoldDB" id="A0A4V5NLG7"/>
<sequence>MPCDTSPIRQAAEQPSGSLPKGRGLGYLRPASGKRALNSDGKPSSRSLPPRVVVAHAARWILLLPFLVFATFSQGTMLDAAADGGLRIVLCTGDGEVEAIMASDGSLRPVDAADRGDHSGDLVCGWALHAQPALDTEPVAVDPPLILELRSRYAIDVPLHLRRADVLTPAARGPPSFV</sequence>
<comment type="caution">
    <text evidence="2">The sequence shown here is derived from an EMBL/GenBank/DDBJ whole genome shotgun (WGS) entry which is preliminary data.</text>
</comment>